<keyword evidence="3" id="KW-1185">Reference proteome</keyword>
<feature type="region of interest" description="Disordered" evidence="1">
    <location>
        <begin position="1"/>
        <end position="30"/>
    </location>
</feature>
<reference evidence="2" key="1">
    <citation type="submission" date="2018-11" db="EMBL/GenBank/DDBJ databases">
        <authorList>
            <consortium name="Pathogen Informatics"/>
        </authorList>
    </citation>
    <scope>NUCLEOTIDE SEQUENCE</scope>
</reference>
<evidence type="ECO:0000313" key="3">
    <source>
        <dbReference type="Proteomes" id="UP000784294"/>
    </source>
</evidence>
<evidence type="ECO:0000313" key="2">
    <source>
        <dbReference type="EMBL" id="VEL41920.1"/>
    </source>
</evidence>
<feature type="compositionally biased region" description="Acidic residues" evidence="1">
    <location>
        <begin position="1"/>
        <end position="14"/>
    </location>
</feature>
<protein>
    <submittedName>
        <fullName evidence="2">Uncharacterized protein</fullName>
    </submittedName>
</protein>
<dbReference type="Proteomes" id="UP000784294">
    <property type="component" value="Unassembled WGS sequence"/>
</dbReference>
<accession>A0A448XPW0</accession>
<gene>
    <name evidence="2" type="ORF">PXEA_LOCUS35360</name>
</gene>
<comment type="caution">
    <text evidence="2">The sequence shown here is derived from an EMBL/GenBank/DDBJ whole genome shotgun (WGS) entry which is preliminary data.</text>
</comment>
<dbReference type="AlphaFoldDB" id="A0A448XPW0"/>
<organism evidence="2 3">
    <name type="scientific">Protopolystoma xenopodis</name>
    <dbReference type="NCBI Taxonomy" id="117903"/>
    <lineage>
        <taxon>Eukaryota</taxon>
        <taxon>Metazoa</taxon>
        <taxon>Spiralia</taxon>
        <taxon>Lophotrochozoa</taxon>
        <taxon>Platyhelminthes</taxon>
        <taxon>Monogenea</taxon>
        <taxon>Polyopisthocotylea</taxon>
        <taxon>Polystomatidea</taxon>
        <taxon>Polystomatidae</taxon>
        <taxon>Protopolystoma</taxon>
    </lineage>
</organism>
<sequence length="98" mass="10936">MVSITDDADYDSGETFENVPSPLSDAGNHANYHARRLRTRCVLPSRHDNKTKRSDLVHVLRYFSKVWTPALKMSVTTGQVHLSRSTGSQSSNLDSIFG</sequence>
<feature type="region of interest" description="Disordered" evidence="1">
    <location>
        <begin position="78"/>
        <end position="98"/>
    </location>
</feature>
<dbReference type="EMBL" id="CAAALY010271672">
    <property type="protein sequence ID" value="VEL41920.1"/>
    <property type="molecule type" value="Genomic_DNA"/>
</dbReference>
<proteinExistence type="predicted"/>
<evidence type="ECO:0000256" key="1">
    <source>
        <dbReference type="SAM" id="MobiDB-lite"/>
    </source>
</evidence>
<name>A0A448XPW0_9PLAT</name>